<dbReference type="SMART" id="SM00382">
    <property type="entry name" value="AAA"/>
    <property type="match status" value="1"/>
</dbReference>
<dbReference type="GO" id="GO:0005524">
    <property type="term" value="F:ATP binding"/>
    <property type="evidence" value="ECO:0007669"/>
    <property type="project" value="UniProtKB-KW"/>
</dbReference>
<keyword evidence="4" id="KW-1003">Cell membrane</keyword>
<dbReference type="CDD" id="cd03230">
    <property type="entry name" value="ABC_DR_subfamily_A"/>
    <property type="match status" value="1"/>
</dbReference>
<dbReference type="RefSeq" id="WP_109605153.1">
    <property type="nucleotide sequence ID" value="NZ_JAMHJO010000001.1"/>
</dbReference>
<reference evidence="10 11" key="1">
    <citation type="submission" date="2018-05" db="EMBL/GenBank/DDBJ databases">
        <title>Genomic Encyclopedia of Type Strains, Phase IV (KMG-IV): sequencing the most valuable type-strain genomes for metagenomic binning, comparative biology and taxonomic classification.</title>
        <authorList>
            <person name="Goeker M."/>
        </authorList>
    </citation>
    <scope>NUCLEOTIDE SEQUENCE [LARGE SCALE GENOMIC DNA]</scope>
    <source>
        <strain evidence="10 11">DSM 24906</strain>
    </source>
</reference>
<dbReference type="Gene3D" id="3.40.50.300">
    <property type="entry name" value="P-loop containing nucleotide triphosphate hydrolases"/>
    <property type="match status" value="1"/>
</dbReference>
<keyword evidence="8" id="KW-0472">Membrane</keyword>
<dbReference type="FunFam" id="3.40.50.300:FF:000589">
    <property type="entry name" value="ABC transporter, ATP-binding subunit"/>
    <property type="match status" value="1"/>
</dbReference>
<evidence type="ECO:0000313" key="11">
    <source>
        <dbReference type="Proteomes" id="UP000245921"/>
    </source>
</evidence>
<gene>
    <name evidence="10" type="ORF">C7380_11244</name>
</gene>
<comment type="similarity">
    <text evidence="2">Belongs to the ABC transporter superfamily.</text>
</comment>
<evidence type="ECO:0000256" key="4">
    <source>
        <dbReference type="ARBA" id="ARBA00022475"/>
    </source>
</evidence>
<keyword evidence="5" id="KW-0547">Nucleotide-binding</keyword>
<keyword evidence="3" id="KW-0813">Transport</keyword>
<name>A0AA45C634_9BACT</name>
<keyword evidence="11" id="KW-1185">Reference proteome</keyword>
<evidence type="ECO:0000313" key="10">
    <source>
        <dbReference type="EMBL" id="PWJ90574.1"/>
    </source>
</evidence>
<dbReference type="AlphaFoldDB" id="A0AA45C634"/>
<dbReference type="EMBL" id="QGGI01000012">
    <property type="protein sequence ID" value="PWJ90574.1"/>
    <property type="molecule type" value="Genomic_DNA"/>
</dbReference>
<dbReference type="PANTHER" id="PTHR42711">
    <property type="entry name" value="ABC TRANSPORTER ATP-BINDING PROTEIN"/>
    <property type="match status" value="1"/>
</dbReference>
<dbReference type="InterPro" id="IPR050763">
    <property type="entry name" value="ABC_transporter_ATP-binding"/>
</dbReference>
<dbReference type="SUPFAM" id="SSF52540">
    <property type="entry name" value="P-loop containing nucleoside triphosphate hydrolases"/>
    <property type="match status" value="1"/>
</dbReference>
<comment type="subcellular location">
    <subcellularLocation>
        <location evidence="1">Cell membrane</location>
    </subcellularLocation>
</comment>
<proteinExistence type="inferred from homology"/>
<accession>A0AA45C634</accession>
<evidence type="ECO:0000256" key="7">
    <source>
        <dbReference type="ARBA" id="ARBA00022967"/>
    </source>
</evidence>
<dbReference type="PROSITE" id="PS00211">
    <property type="entry name" value="ABC_TRANSPORTER_1"/>
    <property type="match status" value="1"/>
</dbReference>
<evidence type="ECO:0000256" key="3">
    <source>
        <dbReference type="ARBA" id="ARBA00022448"/>
    </source>
</evidence>
<dbReference type="InterPro" id="IPR027417">
    <property type="entry name" value="P-loop_NTPase"/>
</dbReference>
<dbReference type="InterPro" id="IPR003439">
    <property type="entry name" value="ABC_transporter-like_ATP-bd"/>
</dbReference>
<dbReference type="PROSITE" id="PS50893">
    <property type="entry name" value="ABC_TRANSPORTER_2"/>
    <property type="match status" value="1"/>
</dbReference>
<organism evidence="10 11">
    <name type="scientific">Oceanotoga teriensis</name>
    <dbReference type="NCBI Taxonomy" id="515440"/>
    <lineage>
        <taxon>Bacteria</taxon>
        <taxon>Thermotogati</taxon>
        <taxon>Thermotogota</taxon>
        <taxon>Thermotogae</taxon>
        <taxon>Petrotogales</taxon>
        <taxon>Petrotogaceae</taxon>
        <taxon>Oceanotoga</taxon>
    </lineage>
</organism>
<dbReference type="InterPro" id="IPR017871">
    <property type="entry name" value="ABC_transporter-like_CS"/>
</dbReference>
<evidence type="ECO:0000256" key="1">
    <source>
        <dbReference type="ARBA" id="ARBA00004236"/>
    </source>
</evidence>
<dbReference type="Pfam" id="PF00005">
    <property type="entry name" value="ABC_tran"/>
    <property type="match status" value="1"/>
</dbReference>
<dbReference type="GO" id="GO:0005886">
    <property type="term" value="C:plasma membrane"/>
    <property type="evidence" value="ECO:0007669"/>
    <property type="project" value="UniProtKB-SubCell"/>
</dbReference>
<dbReference type="Proteomes" id="UP000245921">
    <property type="component" value="Unassembled WGS sequence"/>
</dbReference>
<comment type="caution">
    <text evidence="10">The sequence shown here is derived from an EMBL/GenBank/DDBJ whole genome shotgun (WGS) entry which is preliminary data.</text>
</comment>
<sequence length="301" mass="34522">MEDILKIENFKKYYKDVKAVDGISLSIQKGKTTAILGPNGAGKTTTVETLEGLRKPTMGDIYYFGEKVFEIDRKIKERIGVQLQSTTFFDNLTVEEIIRAFGGLYKKSIETNILLKDLNLEEKRKARMKNLSGGQKQRVALACAIVNDPDIIFLDEPTTGLDPQARRNLWEQIDDFKKRGKTVVLTTHYMEEAEFLADYIYVIDHGKIIAEGTVDKLIKSLNMNSLITFETLDFDSNIDLFNGDLKKVDDVYQYETDDVEKSLIKIFEYSKEKNFKIDNLKVRKPNLEDVFLTLTGRSLRD</sequence>
<dbReference type="GO" id="GO:0016887">
    <property type="term" value="F:ATP hydrolysis activity"/>
    <property type="evidence" value="ECO:0007669"/>
    <property type="project" value="InterPro"/>
</dbReference>
<protein>
    <submittedName>
        <fullName evidence="10">ABC-2 type transport system ATP-binding protein</fullName>
    </submittedName>
</protein>
<evidence type="ECO:0000259" key="9">
    <source>
        <dbReference type="PROSITE" id="PS50893"/>
    </source>
</evidence>
<keyword evidence="6 10" id="KW-0067">ATP-binding</keyword>
<dbReference type="InterPro" id="IPR003593">
    <property type="entry name" value="AAA+_ATPase"/>
</dbReference>
<evidence type="ECO:0000256" key="6">
    <source>
        <dbReference type="ARBA" id="ARBA00022840"/>
    </source>
</evidence>
<feature type="domain" description="ABC transporter" evidence="9">
    <location>
        <begin position="5"/>
        <end position="230"/>
    </location>
</feature>
<dbReference type="PANTHER" id="PTHR42711:SF5">
    <property type="entry name" value="ABC TRANSPORTER ATP-BINDING PROTEIN NATA"/>
    <property type="match status" value="1"/>
</dbReference>
<evidence type="ECO:0000256" key="5">
    <source>
        <dbReference type="ARBA" id="ARBA00022741"/>
    </source>
</evidence>
<keyword evidence="7" id="KW-1278">Translocase</keyword>
<evidence type="ECO:0000256" key="8">
    <source>
        <dbReference type="ARBA" id="ARBA00023136"/>
    </source>
</evidence>
<evidence type="ECO:0000256" key="2">
    <source>
        <dbReference type="ARBA" id="ARBA00005417"/>
    </source>
</evidence>